<name>A0AAN9G971_9CAEN</name>
<evidence type="ECO:0000313" key="1">
    <source>
        <dbReference type="EMBL" id="KAK7100293.1"/>
    </source>
</evidence>
<proteinExistence type="predicted"/>
<sequence length="75" mass="8307">MHAHLFNKLKIGQSEMCTCNTAPMTTAHLLQECPLQEERRSTAWPDETPLQKKLLGDLAALKKTAAFVRATGVDV</sequence>
<dbReference type="Proteomes" id="UP001374579">
    <property type="component" value="Unassembled WGS sequence"/>
</dbReference>
<gene>
    <name evidence="1" type="ORF">V1264_023271</name>
</gene>
<reference evidence="1 2" key="1">
    <citation type="submission" date="2024-02" db="EMBL/GenBank/DDBJ databases">
        <title>Chromosome-scale genome assembly of the rough periwinkle Littorina saxatilis.</title>
        <authorList>
            <person name="De Jode A."/>
            <person name="Faria R."/>
            <person name="Formenti G."/>
            <person name="Sims Y."/>
            <person name="Smith T.P."/>
            <person name="Tracey A."/>
            <person name="Wood J.M.D."/>
            <person name="Zagrodzka Z.B."/>
            <person name="Johannesson K."/>
            <person name="Butlin R.K."/>
            <person name="Leder E.H."/>
        </authorList>
    </citation>
    <scope>NUCLEOTIDE SEQUENCE [LARGE SCALE GENOMIC DNA]</scope>
    <source>
        <strain evidence="1">Snail1</strain>
        <tissue evidence="1">Muscle</tissue>
    </source>
</reference>
<dbReference type="AlphaFoldDB" id="A0AAN9G971"/>
<evidence type="ECO:0008006" key="3">
    <source>
        <dbReference type="Google" id="ProtNLM"/>
    </source>
</evidence>
<organism evidence="1 2">
    <name type="scientific">Littorina saxatilis</name>
    <dbReference type="NCBI Taxonomy" id="31220"/>
    <lineage>
        <taxon>Eukaryota</taxon>
        <taxon>Metazoa</taxon>
        <taxon>Spiralia</taxon>
        <taxon>Lophotrochozoa</taxon>
        <taxon>Mollusca</taxon>
        <taxon>Gastropoda</taxon>
        <taxon>Caenogastropoda</taxon>
        <taxon>Littorinimorpha</taxon>
        <taxon>Littorinoidea</taxon>
        <taxon>Littorinidae</taxon>
        <taxon>Littorina</taxon>
    </lineage>
</organism>
<comment type="caution">
    <text evidence="1">The sequence shown here is derived from an EMBL/GenBank/DDBJ whole genome shotgun (WGS) entry which is preliminary data.</text>
</comment>
<dbReference type="EMBL" id="JBAMIC010000011">
    <property type="protein sequence ID" value="KAK7100293.1"/>
    <property type="molecule type" value="Genomic_DNA"/>
</dbReference>
<accession>A0AAN9G971</accession>
<keyword evidence="2" id="KW-1185">Reference proteome</keyword>
<evidence type="ECO:0000313" key="2">
    <source>
        <dbReference type="Proteomes" id="UP001374579"/>
    </source>
</evidence>
<protein>
    <recommendedName>
        <fullName evidence="3">Reverse transcriptase</fullName>
    </recommendedName>
</protein>